<comment type="caution">
    <text evidence="5">The sequence shown here is derived from an EMBL/GenBank/DDBJ whole genome shotgun (WGS) entry which is preliminary data.</text>
</comment>
<proteinExistence type="inferred from homology"/>
<keyword evidence="6" id="KW-1185">Reference proteome</keyword>
<dbReference type="Pfam" id="PF06094">
    <property type="entry name" value="GGACT"/>
    <property type="match status" value="1"/>
</dbReference>
<evidence type="ECO:0000313" key="6">
    <source>
        <dbReference type="Proteomes" id="UP000050424"/>
    </source>
</evidence>
<dbReference type="Proteomes" id="UP000050424">
    <property type="component" value="Unassembled WGS sequence"/>
</dbReference>
<feature type="domain" description="Gamma-glutamylcyclotransferase AIG2-like" evidence="4">
    <location>
        <begin position="11"/>
        <end position="135"/>
    </location>
</feature>
<dbReference type="PANTHER" id="PTHR31544">
    <property type="entry name" value="AIG2-LIKE PROTEIN D"/>
    <property type="match status" value="1"/>
</dbReference>
<protein>
    <recommendedName>
        <fullName evidence="3">Putative gamma-glutamylcyclotransferase</fullName>
    </recommendedName>
</protein>
<gene>
    <name evidence="5" type="ORF">AK830_g6776</name>
</gene>
<accession>A0A0P7B147</accession>
<evidence type="ECO:0000256" key="3">
    <source>
        <dbReference type="ARBA" id="ARBA00030602"/>
    </source>
</evidence>
<evidence type="ECO:0000256" key="2">
    <source>
        <dbReference type="ARBA" id="ARBA00022679"/>
    </source>
</evidence>
<evidence type="ECO:0000259" key="4">
    <source>
        <dbReference type="Pfam" id="PF06094"/>
    </source>
</evidence>
<dbReference type="Gene3D" id="3.10.490.10">
    <property type="entry name" value="Gamma-glutamyl cyclotransferase-like"/>
    <property type="match status" value="1"/>
</dbReference>
<dbReference type="InterPro" id="IPR013024">
    <property type="entry name" value="GGCT-like"/>
</dbReference>
<dbReference type="PANTHER" id="PTHR31544:SF2">
    <property type="entry name" value="AIG2-LIKE PROTEIN D"/>
    <property type="match status" value="1"/>
</dbReference>
<dbReference type="EMBL" id="LKCW01000098">
    <property type="protein sequence ID" value="KPM39768.1"/>
    <property type="molecule type" value="Genomic_DNA"/>
</dbReference>
<evidence type="ECO:0000256" key="1">
    <source>
        <dbReference type="ARBA" id="ARBA00008861"/>
    </source>
</evidence>
<comment type="similarity">
    <text evidence="1">Belongs to the gamma-glutamylcyclotransferase family.</text>
</comment>
<dbReference type="CDD" id="cd06661">
    <property type="entry name" value="GGCT_like"/>
    <property type="match status" value="1"/>
</dbReference>
<dbReference type="GO" id="GO:0016740">
    <property type="term" value="F:transferase activity"/>
    <property type="evidence" value="ECO:0007669"/>
    <property type="project" value="UniProtKB-KW"/>
</dbReference>
<evidence type="ECO:0000313" key="5">
    <source>
        <dbReference type="EMBL" id="KPM39768.1"/>
    </source>
</evidence>
<name>A0A0P7B147_9HYPO</name>
<dbReference type="InterPro" id="IPR009288">
    <property type="entry name" value="AIG2-like_dom"/>
</dbReference>
<dbReference type="AlphaFoldDB" id="A0A0P7B147"/>
<dbReference type="OrthoDB" id="1044435at2759"/>
<keyword evidence="2" id="KW-0808">Transferase</keyword>
<reference evidence="5 6" key="1">
    <citation type="submission" date="2015-09" db="EMBL/GenBank/DDBJ databases">
        <title>Draft genome of a European isolate of the apple canker pathogen Neonectria ditissima.</title>
        <authorList>
            <person name="Gomez-Cortecero A."/>
            <person name="Harrison R.J."/>
            <person name="Armitage A.D."/>
        </authorList>
    </citation>
    <scope>NUCLEOTIDE SEQUENCE [LARGE SCALE GENOMIC DNA]</scope>
    <source>
        <strain evidence="5 6">R09/05</strain>
    </source>
</reference>
<sequence length="162" mass="18274">MSSERGTGPLFICGPLCSPPLLAWILTGDTSKADEISKLMKPVRLYGYEQYTVKLADHPALIKVQDPLSSVDGFLLENETTSQRQKLNDFEGEMFQSLVTSVHLLGESGEVLDETAEAEIYLWAGKRDCLSYEPWSYDDFVKERLHDWIALFERVSLGGCDY</sequence>
<dbReference type="InterPro" id="IPR045038">
    <property type="entry name" value="AIG2-like"/>
</dbReference>
<organism evidence="5 6">
    <name type="scientific">Neonectria ditissima</name>
    <dbReference type="NCBI Taxonomy" id="78410"/>
    <lineage>
        <taxon>Eukaryota</taxon>
        <taxon>Fungi</taxon>
        <taxon>Dikarya</taxon>
        <taxon>Ascomycota</taxon>
        <taxon>Pezizomycotina</taxon>
        <taxon>Sordariomycetes</taxon>
        <taxon>Hypocreomycetidae</taxon>
        <taxon>Hypocreales</taxon>
        <taxon>Nectriaceae</taxon>
        <taxon>Neonectria</taxon>
    </lineage>
</organism>